<feature type="transmembrane region" description="Helical" evidence="1">
    <location>
        <begin position="50"/>
        <end position="69"/>
    </location>
</feature>
<organism evidence="2 3">
    <name type="scientific">Bariatricus massiliensis</name>
    <dbReference type="NCBI Taxonomy" id="1745713"/>
    <lineage>
        <taxon>Bacteria</taxon>
        <taxon>Bacillati</taxon>
        <taxon>Bacillota</taxon>
        <taxon>Clostridia</taxon>
        <taxon>Lachnospirales</taxon>
        <taxon>Lachnospiraceae</taxon>
        <taxon>Bariatricus</taxon>
    </lineage>
</organism>
<feature type="transmembrane region" description="Helical" evidence="1">
    <location>
        <begin position="183"/>
        <end position="203"/>
    </location>
</feature>
<keyword evidence="1" id="KW-1133">Transmembrane helix</keyword>
<feature type="transmembrane region" description="Helical" evidence="1">
    <location>
        <begin position="158"/>
        <end position="177"/>
    </location>
</feature>
<protein>
    <recommendedName>
        <fullName evidence="4">CPBP family intramembrane metalloprotease</fullName>
    </recommendedName>
</protein>
<keyword evidence="1" id="KW-0812">Transmembrane</keyword>
<keyword evidence="3" id="KW-1185">Reference proteome</keyword>
<dbReference type="Proteomes" id="UP001299546">
    <property type="component" value="Unassembled WGS sequence"/>
</dbReference>
<evidence type="ECO:0008006" key="4">
    <source>
        <dbReference type="Google" id="ProtNLM"/>
    </source>
</evidence>
<sequence>MDDNVKWKKYLWLSLFLFLAFFLEYFSIFVIEMLILHMDIWNYTADQRSIHHLIMVSIWIVYLSFIVFYSREHYDFPSKKERTSISAKNWFVTVGCLAACKVMTFIDWHTLKVVGELQGKSIFQFIAQYMYYVVEVGIVLLIIIFGQRAFDVRMKKESAFPFGGIVLAVTWGIFHFVSRGVGIEVWNGISCMIFSILNGIMYLELDKNFVYSYIFIAIGYLL</sequence>
<dbReference type="RefSeq" id="WP_066738626.1">
    <property type="nucleotide sequence ID" value="NZ_JAJCIQ010000009.1"/>
</dbReference>
<feature type="transmembrane region" description="Helical" evidence="1">
    <location>
        <begin position="90"/>
        <end position="109"/>
    </location>
</feature>
<feature type="transmembrane region" description="Helical" evidence="1">
    <location>
        <begin position="12"/>
        <end position="38"/>
    </location>
</feature>
<evidence type="ECO:0000313" key="3">
    <source>
        <dbReference type="Proteomes" id="UP001299546"/>
    </source>
</evidence>
<reference evidence="2 3" key="1">
    <citation type="submission" date="2021-10" db="EMBL/GenBank/DDBJ databases">
        <title>Collection of gut derived symbiotic bacterial strains cultured from healthy donors.</title>
        <authorList>
            <person name="Lin H."/>
            <person name="Littmann E."/>
            <person name="Kohout C."/>
            <person name="Pamer E.G."/>
        </authorList>
    </citation>
    <scope>NUCLEOTIDE SEQUENCE [LARGE SCALE GENOMIC DNA]</scope>
    <source>
        <strain evidence="2 3">DFI.1.165</strain>
    </source>
</reference>
<keyword evidence="1" id="KW-0472">Membrane</keyword>
<comment type="caution">
    <text evidence="2">The sequence shown here is derived from an EMBL/GenBank/DDBJ whole genome shotgun (WGS) entry which is preliminary data.</text>
</comment>
<accession>A0ABS8DIC0</accession>
<proteinExistence type="predicted"/>
<name>A0ABS8DIC0_9FIRM</name>
<gene>
    <name evidence="2" type="ORF">LIZ65_12920</name>
</gene>
<feature type="transmembrane region" description="Helical" evidence="1">
    <location>
        <begin position="129"/>
        <end position="146"/>
    </location>
</feature>
<evidence type="ECO:0000256" key="1">
    <source>
        <dbReference type="SAM" id="Phobius"/>
    </source>
</evidence>
<dbReference type="EMBL" id="JAJCIS010000009">
    <property type="protein sequence ID" value="MCB7388186.1"/>
    <property type="molecule type" value="Genomic_DNA"/>
</dbReference>
<evidence type="ECO:0000313" key="2">
    <source>
        <dbReference type="EMBL" id="MCB7388186.1"/>
    </source>
</evidence>